<feature type="region of interest" description="Disordered" evidence="1">
    <location>
        <begin position="434"/>
        <end position="454"/>
    </location>
</feature>
<dbReference type="RefSeq" id="WP_210154408.1">
    <property type="nucleotide sequence ID" value="NZ_JAFCNB010000002.1"/>
</dbReference>
<sequence length="492" mass="49700">MDDGAVVAGHRLTGRARTSEIGTWFDAVSPTGTPSAVLRFEQEALTSQRARDGLVAAVTADRRLWSSGLTGILPVADLVAARDEIYLIAGRRATPTLADLLAGHAALDPGGAATILVETAQTLLAVHGAGLSHGSLHPGTVVIGDDGSALLAERGLADALRGAPASAERDVAAWVALARVFTGGRAGGNAELLLERAAAAAAAHGLGAARDTLLAGRDALPPGFSTRERLARTVQAWDASAPLSPPGSPAFPPAGAPSGSLGGSLGGSLSGAPGEAVTLLDVTGHGAAGAVSPGGAVSPAGAGLGAGAAAVAPQGDEVMMRFGPGVPTETTAAQIWRSGRTASTLQGQPGTGKPARRRRGRTAWAGTVLLAMLIALVILWLRQSPPDEIAVSAVDVKGPKKTVRCDGTADFVGRVTTNGQAGTVRYVWHTSDGHARPEEEQRVASGSTTTDLPLHWNVNGPGSFKGTATLRVLSPTPSGKPMQDKASFAYKC</sequence>
<evidence type="ECO:0000313" key="4">
    <source>
        <dbReference type="Proteomes" id="UP000674234"/>
    </source>
</evidence>
<feature type="region of interest" description="Disordered" evidence="1">
    <location>
        <begin position="239"/>
        <end position="264"/>
    </location>
</feature>
<proteinExistence type="predicted"/>
<reference evidence="3" key="1">
    <citation type="submission" date="2021-02" db="EMBL/GenBank/DDBJ databases">
        <title>Draft genome sequence of Microbispora sp. RL4-1S isolated from rice leaves in Thailand.</title>
        <authorList>
            <person name="Muangham S."/>
            <person name="Duangmal K."/>
        </authorList>
    </citation>
    <scope>NUCLEOTIDE SEQUENCE</scope>
    <source>
        <strain evidence="3">RL4-1S</strain>
    </source>
</reference>
<keyword evidence="4" id="KW-1185">Reference proteome</keyword>
<protein>
    <submittedName>
        <fullName evidence="3">Uncharacterized protein</fullName>
    </submittedName>
</protein>
<dbReference type="SUPFAM" id="SSF56112">
    <property type="entry name" value="Protein kinase-like (PK-like)"/>
    <property type="match status" value="1"/>
</dbReference>
<evidence type="ECO:0000256" key="2">
    <source>
        <dbReference type="SAM" id="Phobius"/>
    </source>
</evidence>
<organism evidence="3 4">
    <name type="scientific">Microbispora oryzae</name>
    <dbReference type="NCBI Taxonomy" id="2806554"/>
    <lineage>
        <taxon>Bacteria</taxon>
        <taxon>Bacillati</taxon>
        <taxon>Actinomycetota</taxon>
        <taxon>Actinomycetes</taxon>
        <taxon>Streptosporangiales</taxon>
        <taxon>Streptosporangiaceae</taxon>
        <taxon>Microbispora</taxon>
    </lineage>
</organism>
<dbReference type="Proteomes" id="UP000674234">
    <property type="component" value="Unassembled WGS sequence"/>
</dbReference>
<feature type="transmembrane region" description="Helical" evidence="2">
    <location>
        <begin position="363"/>
        <end position="381"/>
    </location>
</feature>
<dbReference type="EMBL" id="JAFCNB010000002">
    <property type="protein sequence ID" value="MBP2703106.1"/>
    <property type="molecule type" value="Genomic_DNA"/>
</dbReference>
<gene>
    <name evidence="3" type="ORF">JOL79_04730</name>
</gene>
<feature type="compositionally biased region" description="Pro residues" evidence="1">
    <location>
        <begin position="243"/>
        <end position="255"/>
    </location>
</feature>
<dbReference type="InterPro" id="IPR011009">
    <property type="entry name" value="Kinase-like_dom_sf"/>
</dbReference>
<dbReference type="AlphaFoldDB" id="A0A941AGK9"/>
<keyword evidence="2" id="KW-1133">Transmembrane helix</keyword>
<evidence type="ECO:0000313" key="3">
    <source>
        <dbReference type="EMBL" id="MBP2703106.1"/>
    </source>
</evidence>
<comment type="caution">
    <text evidence="3">The sequence shown here is derived from an EMBL/GenBank/DDBJ whole genome shotgun (WGS) entry which is preliminary data.</text>
</comment>
<evidence type="ECO:0000256" key="1">
    <source>
        <dbReference type="SAM" id="MobiDB-lite"/>
    </source>
</evidence>
<dbReference type="Gene3D" id="1.10.510.10">
    <property type="entry name" value="Transferase(Phosphotransferase) domain 1"/>
    <property type="match status" value="1"/>
</dbReference>
<accession>A0A941AGK9</accession>
<name>A0A941AGK9_9ACTN</name>
<keyword evidence="2" id="KW-0472">Membrane</keyword>
<keyword evidence="2" id="KW-0812">Transmembrane</keyword>